<accession>A0A1G8UMQ9</accession>
<dbReference type="InterPro" id="IPR036509">
    <property type="entry name" value="Met_Sox_Rdtase_MsrA_sf"/>
</dbReference>
<dbReference type="EC" id="1.8.4.11" evidence="1"/>
<protein>
    <recommendedName>
        <fullName evidence="1">peptide-methionine (S)-S-oxide reductase</fullName>
        <ecNumber evidence="1">1.8.4.11</ecNumber>
    </recommendedName>
</protein>
<dbReference type="InterPro" id="IPR002569">
    <property type="entry name" value="Met_Sox_Rdtase_MsrA_dom"/>
</dbReference>
<sequence length="207" mass="23106">MTLTPTVLREYDNRAPTATETATFGLGCFWGPDARFGAIEGVIRTRAGYAGGTKPDPSYRTLGDHTEVVQVDYDPETVSFQKLLTVAFEEHSPRNQTEKRQYQNIVFTESETQREAVGTFLDTSNYRADELGTRFESLETFHIAEPYHQKFNLSDKHWITGPFEKAGYAEADIRESPAAAKLNAHVAGHDVSVPFLSDRGPLASRSE</sequence>
<evidence type="ECO:0000259" key="3">
    <source>
        <dbReference type="Pfam" id="PF01625"/>
    </source>
</evidence>
<dbReference type="Pfam" id="PF01625">
    <property type="entry name" value="PMSR"/>
    <property type="match status" value="1"/>
</dbReference>
<dbReference type="Proteomes" id="UP000198856">
    <property type="component" value="Unassembled WGS sequence"/>
</dbReference>
<dbReference type="PANTHER" id="PTHR43774:SF1">
    <property type="entry name" value="PEPTIDE METHIONINE SULFOXIDE REDUCTASE MSRA 2"/>
    <property type="match status" value="1"/>
</dbReference>
<dbReference type="STRING" id="890420.SAMN05216226_10519"/>
<evidence type="ECO:0000256" key="1">
    <source>
        <dbReference type="ARBA" id="ARBA00012502"/>
    </source>
</evidence>
<dbReference type="RefSeq" id="WP_092700692.1">
    <property type="nucleotide sequence ID" value="NZ_FNFC01000005.1"/>
</dbReference>
<organism evidence="4 5">
    <name type="scientific">Halovenus aranensis</name>
    <dbReference type="NCBI Taxonomy" id="890420"/>
    <lineage>
        <taxon>Archaea</taxon>
        <taxon>Methanobacteriati</taxon>
        <taxon>Methanobacteriota</taxon>
        <taxon>Stenosarchaea group</taxon>
        <taxon>Halobacteria</taxon>
        <taxon>Halobacteriales</taxon>
        <taxon>Haloarculaceae</taxon>
        <taxon>Halovenus</taxon>
    </lineage>
</organism>
<dbReference type="PANTHER" id="PTHR43774">
    <property type="entry name" value="PEPTIDE METHIONINE SULFOXIDE REDUCTASE"/>
    <property type="match status" value="1"/>
</dbReference>
<feature type="domain" description="Peptide methionine sulphoxide reductase MsrA" evidence="3">
    <location>
        <begin position="21"/>
        <end position="153"/>
    </location>
</feature>
<dbReference type="Gene3D" id="3.30.1060.10">
    <property type="entry name" value="Peptide methionine sulphoxide reductase MsrA"/>
    <property type="match status" value="1"/>
</dbReference>
<dbReference type="AlphaFoldDB" id="A0A1G8UMQ9"/>
<keyword evidence="2" id="KW-0560">Oxidoreductase</keyword>
<keyword evidence="5" id="KW-1185">Reference proteome</keyword>
<evidence type="ECO:0000313" key="4">
    <source>
        <dbReference type="EMBL" id="SDJ55196.1"/>
    </source>
</evidence>
<dbReference type="SUPFAM" id="SSF55068">
    <property type="entry name" value="Peptide methionine sulfoxide reductase"/>
    <property type="match status" value="1"/>
</dbReference>
<evidence type="ECO:0000313" key="5">
    <source>
        <dbReference type="Proteomes" id="UP000198856"/>
    </source>
</evidence>
<proteinExistence type="predicted"/>
<reference evidence="4 5" key="1">
    <citation type="submission" date="2016-10" db="EMBL/GenBank/DDBJ databases">
        <authorList>
            <person name="de Groot N.N."/>
        </authorList>
    </citation>
    <scope>NUCLEOTIDE SEQUENCE [LARGE SCALE GENOMIC DNA]</scope>
    <source>
        <strain evidence="4 5">IBRC-M10015</strain>
    </source>
</reference>
<gene>
    <name evidence="4" type="ORF">SAMN05216226_10519</name>
</gene>
<dbReference type="EMBL" id="FNFC01000005">
    <property type="protein sequence ID" value="SDJ55196.1"/>
    <property type="molecule type" value="Genomic_DNA"/>
</dbReference>
<name>A0A1G8UMQ9_9EURY</name>
<dbReference type="OrthoDB" id="336560at2157"/>
<evidence type="ECO:0000256" key="2">
    <source>
        <dbReference type="ARBA" id="ARBA00023002"/>
    </source>
</evidence>
<dbReference type="GO" id="GO:0008113">
    <property type="term" value="F:peptide-methionine (S)-S-oxide reductase activity"/>
    <property type="evidence" value="ECO:0007669"/>
    <property type="project" value="UniProtKB-EC"/>
</dbReference>